<dbReference type="Pfam" id="PF01778">
    <property type="entry name" value="Ribosomal_L28e"/>
    <property type="match status" value="1"/>
</dbReference>
<protein>
    <submittedName>
        <fullName evidence="6">MAK16 homolog</fullName>
    </submittedName>
</protein>
<keyword evidence="3" id="KW-0539">Nucleus</keyword>
<evidence type="ECO:0000313" key="7">
    <source>
        <dbReference type="Proteomes" id="UP000694428"/>
    </source>
</evidence>
<keyword evidence="7" id="KW-1185">Reference proteome</keyword>
<name>A0A8C9G6M9_PAVCR</name>
<organism evidence="6 7">
    <name type="scientific">Pavo cristatus</name>
    <name type="common">Indian peafowl</name>
    <name type="synonym">Blue peafowl</name>
    <dbReference type="NCBI Taxonomy" id="9049"/>
    <lineage>
        <taxon>Eukaryota</taxon>
        <taxon>Metazoa</taxon>
        <taxon>Chordata</taxon>
        <taxon>Craniata</taxon>
        <taxon>Vertebrata</taxon>
        <taxon>Euteleostomi</taxon>
        <taxon>Archelosauria</taxon>
        <taxon>Archosauria</taxon>
        <taxon>Dinosauria</taxon>
        <taxon>Saurischia</taxon>
        <taxon>Theropoda</taxon>
        <taxon>Coelurosauria</taxon>
        <taxon>Aves</taxon>
        <taxon>Neognathae</taxon>
        <taxon>Galloanserae</taxon>
        <taxon>Galliformes</taxon>
        <taxon>Phasianidae</taxon>
        <taxon>Phasianinae</taxon>
        <taxon>Pavo</taxon>
    </lineage>
</organism>
<feature type="domain" description="Ribosomal eL28/Mak16" evidence="5">
    <location>
        <begin position="6"/>
        <end position="119"/>
    </location>
</feature>
<dbReference type="InterPro" id="IPR006958">
    <property type="entry name" value="Mak16"/>
</dbReference>
<accession>A0A8C9G6M9</accession>
<dbReference type="Gene3D" id="3.30.390.110">
    <property type="match status" value="1"/>
</dbReference>
<dbReference type="GO" id="GO:0030687">
    <property type="term" value="C:preribosome, large subunit precursor"/>
    <property type="evidence" value="ECO:0007669"/>
    <property type="project" value="TreeGrafter"/>
</dbReference>
<dbReference type="PANTHER" id="PTHR23405:SF4">
    <property type="entry name" value="PROTEIN MAK16 HOMOLOG"/>
    <property type="match status" value="1"/>
</dbReference>
<feature type="region of interest" description="Disordered" evidence="4">
    <location>
        <begin position="192"/>
        <end position="225"/>
    </location>
</feature>
<feature type="compositionally biased region" description="Acidic residues" evidence="4">
    <location>
        <begin position="195"/>
        <end position="212"/>
    </location>
</feature>
<dbReference type="GO" id="GO:0005730">
    <property type="term" value="C:nucleolus"/>
    <property type="evidence" value="ECO:0007669"/>
    <property type="project" value="UniProtKB-SubCell"/>
</dbReference>
<dbReference type="Proteomes" id="UP000694428">
    <property type="component" value="Unplaced"/>
</dbReference>
<dbReference type="GO" id="GO:0000470">
    <property type="term" value="P:maturation of LSU-rRNA"/>
    <property type="evidence" value="ECO:0007669"/>
    <property type="project" value="TreeGrafter"/>
</dbReference>
<evidence type="ECO:0000256" key="1">
    <source>
        <dbReference type="ARBA" id="ARBA00004604"/>
    </source>
</evidence>
<dbReference type="PANTHER" id="PTHR23405">
    <property type="entry name" value="MAINTENANCE OF KILLER 16 MAK16 PROTEIN-RELATED"/>
    <property type="match status" value="1"/>
</dbReference>
<proteinExistence type="inferred from homology"/>
<evidence type="ECO:0000259" key="5">
    <source>
        <dbReference type="Pfam" id="PF01778"/>
    </source>
</evidence>
<dbReference type="Ensembl" id="ENSPSTT00000025457.1">
    <property type="protein sequence ID" value="ENSPSTP00000024191.1"/>
    <property type="gene ID" value="ENSPSTG00000017849.1"/>
</dbReference>
<dbReference type="FunFam" id="3.30.390.110:FF:000003">
    <property type="entry name" value="Protein MAK16 homolog"/>
    <property type="match status" value="1"/>
</dbReference>
<sequence>MHSDDIVWDTLGNKQFCSYKIRTKTQSFCRNEYNLTGLCNRSSCPLANSQYATIREEKGRCYLYMKTIERAPFPRRLWERVLLSKNYEKALEEIDENLIYWPRFIRHKCKQRFTKITQYLIRIRKLTLKRQRKIVPLSRKIERREKRREEKALIAAQLDNAIEKELLGRLKQDTYGDIYNFPIHAFDKALQQQDAESESESDMEKEDDDDEDKDKREFVEADDSDLSDFEVSEAAGINCQAKLFESNLCQPGSFGDGIRATKSHLWDIMIQLDCTVPATAQLLWLDSWEPGIIKRNWIHKIIL</sequence>
<dbReference type="InterPro" id="IPR029004">
    <property type="entry name" value="Ribosomal_eL28/Mak16"/>
</dbReference>
<reference evidence="6" key="1">
    <citation type="submission" date="2025-08" db="UniProtKB">
        <authorList>
            <consortium name="Ensembl"/>
        </authorList>
    </citation>
    <scope>IDENTIFICATION</scope>
</reference>
<evidence type="ECO:0000256" key="2">
    <source>
        <dbReference type="ARBA" id="ARBA00005514"/>
    </source>
</evidence>
<dbReference type="GO" id="GO:0000460">
    <property type="term" value="P:maturation of 5.8S rRNA"/>
    <property type="evidence" value="ECO:0007669"/>
    <property type="project" value="TreeGrafter"/>
</dbReference>
<evidence type="ECO:0000313" key="6">
    <source>
        <dbReference type="Ensembl" id="ENSPSTP00000024191.1"/>
    </source>
</evidence>
<comment type="subcellular location">
    <subcellularLocation>
        <location evidence="1">Nucleus</location>
        <location evidence="1">Nucleolus</location>
    </subcellularLocation>
</comment>
<evidence type="ECO:0000256" key="3">
    <source>
        <dbReference type="ARBA" id="ARBA00023242"/>
    </source>
</evidence>
<evidence type="ECO:0000256" key="4">
    <source>
        <dbReference type="SAM" id="MobiDB-lite"/>
    </source>
</evidence>
<reference evidence="6" key="2">
    <citation type="submission" date="2025-09" db="UniProtKB">
        <authorList>
            <consortium name="Ensembl"/>
        </authorList>
    </citation>
    <scope>IDENTIFICATION</scope>
</reference>
<dbReference type="Pfam" id="PF04874">
    <property type="entry name" value="Mak16"/>
    <property type="match status" value="1"/>
</dbReference>
<comment type="similarity">
    <text evidence="2">Belongs to the MAK16 family.</text>
</comment>
<dbReference type="AlphaFoldDB" id="A0A8C9G6M9"/>